<evidence type="ECO:0000256" key="2">
    <source>
        <dbReference type="ARBA" id="ARBA00022475"/>
    </source>
</evidence>
<organism evidence="7 8">
    <name type="scientific">Dendrobium chrysotoxum</name>
    <name type="common">Orchid</name>
    <dbReference type="NCBI Taxonomy" id="161865"/>
    <lineage>
        <taxon>Eukaryota</taxon>
        <taxon>Viridiplantae</taxon>
        <taxon>Streptophyta</taxon>
        <taxon>Embryophyta</taxon>
        <taxon>Tracheophyta</taxon>
        <taxon>Spermatophyta</taxon>
        <taxon>Magnoliopsida</taxon>
        <taxon>Liliopsida</taxon>
        <taxon>Asparagales</taxon>
        <taxon>Orchidaceae</taxon>
        <taxon>Epidendroideae</taxon>
        <taxon>Malaxideae</taxon>
        <taxon>Dendrobiinae</taxon>
        <taxon>Dendrobium</taxon>
    </lineage>
</organism>
<dbReference type="EMBL" id="JAGFBR010000008">
    <property type="protein sequence ID" value="KAH0463322.1"/>
    <property type="molecule type" value="Genomic_DNA"/>
</dbReference>
<comment type="caution">
    <text evidence="7">The sequence shown here is derived from an EMBL/GenBank/DDBJ whole genome shotgun (WGS) entry which is preliminary data.</text>
</comment>
<protein>
    <submittedName>
        <fullName evidence="7">Uncharacterized protein</fullName>
    </submittedName>
</protein>
<evidence type="ECO:0000313" key="7">
    <source>
        <dbReference type="EMBL" id="KAH0463322.1"/>
    </source>
</evidence>
<keyword evidence="4 6" id="KW-1133">Transmembrane helix</keyword>
<keyword evidence="3 6" id="KW-0812">Transmembrane</keyword>
<evidence type="ECO:0000256" key="6">
    <source>
        <dbReference type="SAM" id="Phobius"/>
    </source>
</evidence>
<gene>
    <name evidence="7" type="ORF">IEQ34_007904</name>
</gene>
<evidence type="ECO:0000256" key="5">
    <source>
        <dbReference type="ARBA" id="ARBA00023136"/>
    </source>
</evidence>
<keyword evidence="5 6" id="KW-0472">Membrane</keyword>
<sequence>MFVALLLGFNRSWTAVAAALALVAYSLIFFCGIIGGTALLSVVILFLSNVALNVPTGKMFDSVFFGIPKLLKSGSISSFNLCIRRGSCLAYTCMVSIVARNLSLLGYAANFICSVYDYNLSFWSHLKFGVPSTIIVTAIGLPLIRICQNFGCEEIVLKLTQVYPFFFDVTSSYSKLKPSIYSKFFSSLGFDLCLITAETLEVKGDLLKCNGFLLKCNGFLLKCNGMQMMSVFGVINAGGGAIKAIGGGRGGDEGGGGGGGRGSKSEYDSGYGRGEGYGGGAVAVMDEVKGEAKVAGRDWDRMVVVDMGVDLGLGPNMDPEVGAAAVVVVVEVVAEVVVVVVAEVVVVVVEVVAEVVVVVGLVMAANLGMVAGRVLEVDRVVEWEEAVVVEADLVRVGNSFFYCFYHKNNNLLENLVCLKELFHCFSNFLSKKPKNNFETMVFYYFLKKPENFLRILSIKIAIRISFKNSKIDIKGEEVNDRTLTSLRSGSRLNQNRHAIAPNKLLKTCGTPWIVGSGYPNEKKLPLDRGVIFSLWILELHLNLDLQMDRNSPLRDVPSSLDSKLDFWLVERFQGSFNLNLNINDLKLILNLILIIKYFTKIIKKKNNNNFYFKTKFFIEKTIFKIVFLFFF</sequence>
<evidence type="ECO:0000313" key="8">
    <source>
        <dbReference type="Proteomes" id="UP000775213"/>
    </source>
</evidence>
<evidence type="ECO:0000256" key="3">
    <source>
        <dbReference type="ARBA" id="ARBA00022692"/>
    </source>
</evidence>
<dbReference type="GO" id="GO:0005886">
    <property type="term" value="C:plasma membrane"/>
    <property type="evidence" value="ECO:0007669"/>
    <property type="project" value="UniProtKB-SubCell"/>
</dbReference>
<dbReference type="PANTHER" id="PTHR43302:SF15">
    <property type="entry name" value="SILICON EFFLUX TRANSPORTER LSI2"/>
    <property type="match status" value="1"/>
</dbReference>
<dbReference type="Proteomes" id="UP000775213">
    <property type="component" value="Unassembled WGS sequence"/>
</dbReference>
<feature type="transmembrane region" description="Helical" evidence="6">
    <location>
        <begin position="27"/>
        <end position="52"/>
    </location>
</feature>
<keyword evidence="2" id="KW-1003">Cell membrane</keyword>
<evidence type="ECO:0000256" key="4">
    <source>
        <dbReference type="ARBA" id="ARBA00022989"/>
    </source>
</evidence>
<reference evidence="7 8" key="1">
    <citation type="journal article" date="2021" name="Hortic Res">
        <title>Chromosome-scale assembly of the Dendrobium chrysotoxum genome enhances the understanding of orchid evolution.</title>
        <authorList>
            <person name="Zhang Y."/>
            <person name="Zhang G.Q."/>
            <person name="Zhang D."/>
            <person name="Liu X.D."/>
            <person name="Xu X.Y."/>
            <person name="Sun W.H."/>
            <person name="Yu X."/>
            <person name="Zhu X."/>
            <person name="Wang Z.W."/>
            <person name="Zhao X."/>
            <person name="Zhong W.Y."/>
            <person name="Chen H."/>
            <person name="Yin W.L."/>
            <person name="Huang T."/>
            <person name="Niu S.C."/>
            <person name="Liu Z.J."/>
        </authorList>
    </citation>
    <scope>NUCLEOTIDE SEQUENCE [LARGE SCALE GENOMIC DNA]</scope>
    <source>
        <strain evidence="7">Lindl</strain>
    </source>
</reference>
<name>A0AAV7H622_DENCH</name>
<dbReference type="AlphaFoldDB" id="A0AAV7H622"/>
<dbReference type="PANTHER" id="PTHR43302">
    <property type="entry name" value="TRANSPORTER ARSB-RELATED"/>
    <property type="match status" value="1"/>
</dbReference>
<keyword evidence="8" id="KW-1185">Reference proteome</keyword>
<comment type="subcellular location">
    <subcellularLocation>
        <location evidence="1">Cell membrane</location>
        <topology evidence="1">Multi-pass membrane protein</topology>
    </subcellularLocation>
</comment>
<evidence type="ECO:0000256" key="1">
    <source>
        <dbReference type="ARBA" id="ARBA00004651"/>
    </source>
</evidence>
<proteinExistence type="predicted"/>
<accession>A0AAV7H622</accession>